<proteinExistence type="predicted"/>
<sequence>MQRTLRSLVSRCAAAAAHQAGAATETALGEASSLGRLAPSTSASTSFNPVASISTASSALRLTVYGPHTAWWRREQASPADALPSTSYPTTSSHEALPPSVRLYAKGAATGGGGGAGAGSAAPKRYRTSMSKLYSCRNDRLRHTHEQIWPTLKLTEPELAMFQRNSRKFVVDMGKVVTLQTKFRMNSMDPAQAAEQAKDTWTVAAKRYDASARDSTQEAKDAVAVPGVVARAAAARKVPYQQARTLLNEVQLHLDALGENPRYLRLRQLGSMHATKLQNVRKVRLLLGFQRRRFVQRMYEHALVSRGHHRMWKLVTAMESTLPVFATRLGLVDDVVAGARAVQHKKLYLNGRHPDMPYKGYLVPGDVVGPSAGSTPYFQKRIIKSLEPLEGDIMRSCIGFT</sequence>
<gene>
    <name evidence="1" type="ORF">HYH03_000820</name>
</gene>
<name>A0A835YFW3_9CHLO</name>
<reference evidence="1" key="1">
    <citation type="journal article" date="2020" name="bioRxiv">
        <title>Comparative genomics of Chlamydomonas.</title>
        <authorList>
            <person name="Craig R.J."/>
            <person name="Hasan A.R."/>
            <person name="Ness R.W."/>
            <person name="Keightley P.D."/>
        </authorList>
    </citation>
    <scope>NUCLEOTIDE SEQUENCE</scope>
    <source>
        <strain evidence="1">CCAP 11/70</strain>
    </source>
</reference>
<dbReference type="Proteomes" id="UP000612055">
    <property type="component" value="Unassembled WGS sequence"/>
</dbReference>
<dbReference type="EMBL" id="JAEHOE010000002">
    <property type="protein sequence ID" value="KAG2500999.1"/>
    <property type="molecule type" value="Genomic_DNA"/>
</dbReference>
<keyword evidence="2" id="KW-1185">Reference proteome</keyword>
<evidence type="ECO:0000313" key="2">
    <source>
        <dbReference type="Proteomes" id="UP000612055"/>
    </source>
</evidence>
<evidence type="ECO:0000313" key="1">
    <source>
        <dbReference type="EMBL" id="KAG2500999.1"/>
    </source>
</evidence>
<dbReference type="OrthoDB" id="542385at2759"/>
<dbReference type="AlphaFoldDB" id="A0A835YFW3"/>
<comment type="caution">
    <text evidence="1">The sequence shown here is derived from an EMBL/GenBank/DDBJ whole genome shotgun (WGS) entry which is preliminary data.</text>
</comment>
<accession>A0A835YFW3</accession>
<organism evidence="1 2">
    <name type="scientific">Edaphochlamys debaryana</name>
    <dbReference type="NCBI Taxonomy" id="47281"/>
    <lineage>
        <taxon>Eukaryota</taxon>
        <taxon>Viridiplantae</taxon>
        <taxon>Chlorophyta</taxon>
        <taxon>core chlorophytes</taxon>
        <taxon>Chlorophyceae</taxon>
        <taxon>CS clade</taxon>
        <taxon>Chlamydomonadales</taxon>
        <taxon>Chlamydomonadales incertae sedis</taxon>
        <taxon>Edaphochlamys</taxon>
    </lineage>
</organism>
<protein>
    <submittedName>
        <fullName evidence="1">Uncharacterized protein</fullName>
    </submittedName>
</protein>